<dbReference type="InterPro" id="IPR050367">
    <property type="entry name" value="APC_superfamily"/>
</dbReference>
<evidence type="ECO:0000256" key="2">
    <source>
        <dbReference type="ARBA" id="ARBA00022475"/>
    </source>
</evidence>
<dbReference type="PANTHER" id="PTHR42770:SF18">
    <property type="entry name" value="ARGININE_AGMATINE ANTIPORTER"/>
    <property type="match status" value="1"/>
</dbReference>
<organism evidence="7 8">
    <name type="scientific">Aerococcus suis</name>
    <dbReference type="NCBI Taxonomy" id="371602"/>
    <lineage>
        <taxon>Bacteria</taxon>
        <taxon>Bacillati</taxon>
        <taxon>Bacillota</taxon>
        <taxon>Bacilli</taxon>
        <taxon>Lactobacillales</taxon>
        <taxon>Aerococcaceae</taxon>
        <taxon>Aerococcus</taxon>
    </lineage>
</organism>
<sequence length="443" mass="47242">METVKKEDVHVKESDKFSLSGATLYGINAVIGSGIFLLPRTIYQDLGPASLVAMAISAILVLLLAICFAEAAGYFDKNGGAYQYTKEAFGNYVAFVVGVLGWFVMVLAWAAMAVGFSSLLVTAIPALTGWDKFISTLLIVAFSAMNLFGIKTSKILTITVTIAKLIPIIAFGFLSIFFLKGGFDNGNFTPFLQLNPDLSLSGALASTALTVFYAFIGFETLPNVAGEMQNPKRNVPKAIVSANTIVATIYILIIAGTIAMLGRGILQSDAPVHDAFRMMIGPIGFWIISIGAVVSVFGLNMGESIMVPRFGAAIAEDGLLPRVLGRQNKNGAPVVAIIFTGILTIGLIWSGSFESLAELSVVFRFFQYIPTAVAVLVLRKKVKTGHTGLEKPTFKVPGGPVIPVIAVIVSLWMVLAANPMNLVFAAIGLVISSILYFFMQKAS</sequence>
<dbReference type="GO" id="GO:0022857">
    <property type="term" value="F:transmembrane transporter activity"/>
    <property type="evidence" value="ECO:0007669"/>
    <property type="project" value="InterPro"/>
</dbReference>
<feature type="transmembrane region" description="Helical" evidence="6">
    <location>
        <begin position="331"/>
        <end position="349"/>
    </location>
</feature>
<name>A0A1W1YXG1_9LACT</name>
<gene>
    <name evidence="7" type="ORF">SAMN04487984_0993</name>
</gene>
<evidence type="ECO:0000256" key="3">
    <source>
        <dbReference type="ARBA" id="ARBA00022692"/>
    </source>
</evidence>
<feature type="transmembrane region" description="Helical" evidence="6">
    <location>
        <begin position="422"/>
        <end position="439"/>
    </location>
</feature>
<dbReference type="STRING" id="371602.SAMN04487984_0993"/>
<feature type="transmembrane region" description="Helical" evidence="6">
    <location>
        <begin position="155"/>
        <end position="178"/>
    </location>
</feature>
<dbReference type="Pfam" id="PF13520">
    <property type="entry name" value="AA_permease_2"/>
    <property type="match status" value="1"/>
</dbReference>
<evidence type="ECO:0000256" key="1">
    <source>
        <dbReference type="ARBA" id="ARBA00004651"/>
    </source>
</evidence>
<feature type="transmembrane region" description="Helical" evidence="6">
    <location>
        <begin position="238"/>
        <end position="259"/>
    </location>
</feature>
<evidence type="ECO:0000256" key="4">
    <source>
        <dbReference type="ARBA" id="ARBA00022989"/>
    </source>
</evidence>
<comment type="subcellular location">
    <subcellularLocation>
        <location evidence="1">Cell membrane</location>
        <topology evidence="1">Multi-pass membrane protein</topology>
    </subcellularLocation>
</comment>
<keyword evidence="8" id="KW-1185">Reference proteome</keyword>
<feature type="transmembrane region" description="Helical" evidence="6">
    <location>
        <begin position="399"/>
        <end position="416"/>
    </location>
</feature>
<dbReference type="GO" id="GO:0005886">
    <property type="term" value="C:plasma membrane"/>
    <property type="evidence" value="ECO:0007669"/>
    <property type="project" value="UniProtKB-SubCell"/>
</dbReference>
<accession>A0A1W1YXG1</accession>
<dbReference type="PIRSF" id="PIRSF006060">
    <property type="entry name" value="AA_transporter"/>
    <property type="match status" value="1"/>
</dbReference>
<dbReference type="Gene3D" id="1.20.1740.10">
    <property type="entry name" value="Amino acid/polyamine transporter I"/>
    <property type="match status" value="1"/>
</dbReference>
<evidence type="ECO:0000313" key="7">
    <source>
        <dbReference type="EMBL" id="SMC40834.1"/>
    </source>
</evidence>
<feature type="transmembrane region" description="Helical" evidence="6">
    <location>
        <begin position="198"/>
        <end position="218"/>
    </location>
</feature>
<evidence type="ECO:0000256" key="5">
    <source>
        <dbReference type="ARBA" id="ARBA00023136"/>
    </source>
</evidence>
<dbReference type="PANTHER" id="PTHR42770">
    <property type="entry name" value="AMINO ACID TRANSPORTER-RELATED"/>
    <property type="match status" value="1"/>
</dbReference>
<proteinExistence type="predicted"/>
<keyword evidence="2" id="KW-1003">Cell membrane</keyword>
<evidence type="ECO:0000256" key="6">
    <source>
        <dbReference type="SAM" id="Phobius"/>
    </source>
</evidence>
<dbReference type="Proteomes" id="UP000243884">
    <property type="component" value="Unassembled WGS sequence"/>
</dbReference>
<dbReference type="RefSeq" id="WP_084099120.1">
    <property type="nucleotide sequence ID" value="NZ_FWXK01000004.1"/>
</dbReference>
<dbReference type="OrthoDB" id="3181223at2"/>
<feature type="transmembrane region" description="Helical" evidence="6">
    <location>
        <begin position="92"/>
        <end position="121"/>
    </location>
</feature>
<feature type="transmembrane region" description="Helical" evidence="6">
    <location>
        <begin position="133"/>
        <end position="150"/>
    </location>
</feature>
<dbReference type="AlphaFoldDB" id="A0A1W1YXG1"/>
<keyword evidence="5 6" id="KW-0472">Membrane</keyword>
<feature type="transmembrane region" description="Helical" evidence="6">
    <location>
        <begin position="361"/>
        <end position="378"/>
    </location>
</feature>
<feature type="transmembrane region" description="Helical" evidence="6">
    <location>
        <begin position="279"/>
        <end position="299"/>
    </location>
</feature>
<dbReference type="EMBL" id="FWXK01000004">
    <property type="protein sequence ID" value="SMC40834.1"/>
    <property type="molecule type" value="Genomic_DNA"/>
</dbReference>
<evidence type="ECO:0000313" key="8">
    <source>
        <dbReference type="Proteomes" id="UP000243884"/>
    </source>
</evidence>
<keyword evidence="3 6" id="KW-0812">Transmembrane</keyword>
<reference evidence="8" key="1">
    <citation type="submission" date="2017-04" db="EMBL/GenBank/DDBJ databases">
        <authorList>
            <person name="Varghese N."/>
            <person name="Submissions S."/>
        </authorList>
    </citation>
    <scope>NUCLEOTIDE SEQUENCE [LARGE SCALE GENOMIC DNA]</scope>
    <source>
        <strain evidence="8">DSM 21500</strain>
    </source>
</reference>
<feature type="transmembrane region" description="Helical" evidence="6">
    <location>
        <begin position="49"/>
        <end position="71"/>
    </location>
</feature>
<keyword evidence="4 6" id="KW-1133">Transmembrane helix</keyword>
<feature type="transmembrane region" description="Helical" evidence="6">
    <location>
        <begin position="21"/>
        <end position="43"/>
    </location>
</feature>
<protein>
    <submittedName>
        <fullName evidence="7">Amino acid/polyamine/organocation transporter, APC superfamily</fullName>
    </submittedName>
</protein>
<dbReference type="InterPro" id="IPR002293">
    <property type="entry name" value="AA/rel_permease1"/>
</dbReference>